<dbReference type="EMBL" id="CAJNOC010004163">
    <property type="protein sequence ID" value="CAF1011800.1"/>
    <property type="molecule type" value="Genomic_DNA"/>
</dbReference>
<gene>
    <name evidence="1" type="ORF">OXX778_LOCUS16929</name>
</gene>
<comment type="caution">
    <text evidence="1">The sequence shown here is derived from an EMBL/GenBank/DDBJ whole genome shotgun (WGS) entry which is preliminary data.</text>
</comment>
<keyword evidence="2" id="KW-1185">Reference proteome</keyword>
<evidence type="ECO:0000313" key="2">
    <source>
        <dbReference type="Proteomes" id="UP000663879"/>
    </source>
</evidence>
<name>A0A814HJ89_9BILA</name>
<protein>
    <submittedName>
        <fullName evidence="1">Uncharacterized protein</fullName>
    </submittedName>
</protein>
<proteinExistence type="predicted"/>
<accession>A0A814HJ89</accession>
<evidence type="ECO:0000313" key="1">
    <source>
        <dbReference type="EMBL" id="CAF1011800.1"/>
    </source>
</evidence>
<sequence>MLKRFVINAYEKRLQKHIKDKYSKKGVLIKVFDSNKKRSESLVEILKESDNFNTLNSSKKQENLKNETKSEEEFLSKFRNVVKGGPKHSIAVNRAHHLTNFLSEYIINAFQSSHFDSPEIPDELNQEFDLNGFKKEKFYFEISNVQLMPDLSAIKISWFSSDNEEINKIVEEFLEKKLKCQIRATLSSERVMNYVPRIAFLRDNSKVLMSKLDDHLMKINLEHRNEKEHDEQEVINQQEIREESPVQETKQNRIVNNVYGVDFDSLVNTIKQGGSSDLKVWKQEESIENNNLISLESQKPANFEASLKAFEINKRIRRERLNKSVLNKLAHIEFEMLKEKNFQ</sequence>
<dbReference type="PANTHER" id="PTHR14725:SF0">
    <property type="entry name" value="RIBOSOME-BINDING FACTOR A, MITOCHONDRIAL-RELATED"/>
    <property type="match status" value="1"/>
</dbReference>
<dbReference type="InterPro" id="IPR023799">
    <property type="entry name" value="RbfA_dom_sf"/>
</dbReference>
<reference evidence="1" key="1">
    <citation type="submission" date="2021-02" db="EMBL/GenBank/DDBJ databases">
        <authorList>
            <person name="Nowell W R."/>
        </authorList>
    </citation>
    <scope>NUCLEOTIDE SEQUENCE</scope>
    <source>
        <strain evidence="1">Ploen Becks lab</strain>
    </source>
</reference>
<dbReference type="Gene3D" id="3.30.300.20">
    <property type="match status" value="1"/>
</dbReference>
<dbReference type="OrthoDB" id="418445at2759"/>
<dbReference type="AlphaFoldDB" id="A0A814HJ89"/>
<organism evidence="1 2">
    <name type="scientific">Brachionus calyciflorus</name>
    <dbReference type="NCBI Taxonomy" id="104777"/>
    <lineage>
        <taxon>Eukaryota</taxon>
        <taxon>Metazoa</taxon>
        <taxon>Spiralia</taxon>
        <taxon>Gnathifera</taxon>
        <taxon>Rotifera</taxon>
        <taxon>Eurotatoria</taxon>
        <taxon>Monogononta</taxon>
        <taxon>Pseudotrocha</taxon>
        <taxon>Ploima</taxon>
        <taxon>Brachionidae</taxon>
        <taxon>Brachionus</taxon>
    </lineage>
</organism>
<dbReference type="InterPro" id="IPR015946">
    <property type="entry name" value="KH_dom-like_a/b"/>
</dbReference>
<dbReference type="SUPFAM" id="SSF89919">
    <property type="entry name" value="Ribosome-binding factor A, RbfA"/>
    <property type="match status" value="1"/>
</dbReference>
<dbReference type="InterPro" id="IPR039212">
    <property type="entry name" value="RBFA_mitochondrial"/>
</dbReference>
<dbReference type="PANTHER" id="PTHR14725">
    <property type="entry name" value="RIBOSOME-BINDING FACTOR A, MITOCHONDRIAL-RELATED"/>
    <property type="match status" value="1"/>
</dbReference>
<dbReference type="Proteomes" id="UP000663879">
    <property type="component" value="Unassembled WGS sequence"/>
</dbReference>